<evidence type="ECO:0000256" key="1">
    <source>
        <dbReference type="ARBA" id="ARBA00000085"/>
    </source>
</evidence>
<dbReference type="InterPro" id="IPR050428">
    <property type="entry name" value="TCS_sensor_his_kinase"/>
</dbReference>
<keyword evidence="9" id="KW-0902">Two-component regulatory system</keyword>
<dbReference type="InterPro" id="IPR003661">
    <property type="entry name" value="HisK_dim/P_dom"/>
</dbReference>
<dbReference type="CDD" id="cd06225">
    <property type="entry name" value="HAMP"/>
    <property type="match status" value="1"/>
</dbReference>
<dbReference type="HOGENOM" id="CLU_000445_89_6_11"/>
<evidence type="ECO:0000256" key="3">
    <source>
        <dbReference type="ARBA" id="ARBA00012438"/>
    </source>
</evidence>
<evidence type="ECO:0000313" key="15">
    <source>
        <dbReference type="EMBL" id="AFV88008.1"/>
    </source>
</evidence>
<dbReference type="PATRIC" id="fig|1171373.8.peg.157"/>
<evidence type="ECO:0000256" key="12">
    <source>
        <dbReference type="SAM" id="Phobius"/>
    </source>
</evidence>
<evidence type="ECO:0000259" key="14">
    <source>
        <dbReference type="PROSITE" id="PS50885"/>
    </source>
</evidence>
<reference evidence="15 16" key="1">
    <citation type="journal article" date="2012" name="BMC Genomics">
        <title>The genome sequence of Propionibacterium acidipropionici provides insights into its biotechnological and industrial potential.</title>
        <authorList>
            <person name="Parizzi L.P."/>
            <person name="Grassi M.C."/>
            <person name="Llerena L.A."/>
            <person name="Carazzolle M.F."/>
            <person name="Queiroz V.L."/>
            <person name="Lunardi I."/>
            <person name="Zeidler A.F."/>
            <person name="Teixeira P.J."/>
            <person name="Mieczkowski P."/>
            <person name="Rincones J."/>
            <person name="Pereira G.A."/>
        </authorList>
    </citation>
    <scope>NUCLEOTIDE SEQUENCE [LARGE SCALE GENOMIC DNA]</scope>
    <source>
        <strain evidence="16">ATCC 4875 / DSM 20272 / JCM 6432 / NBRC 12425 / NCIMB 8070</strain>
    </source>
</reference>
<evidence type="ECO:0000313" key="16">
    <source>
        <dbReference type="Proteomes" id="UP000000214"/>
    </source>
</evidence>
<proteinExistence type="predicted"/>
<feature type="region of interest" description="Disordered" evidence="11">
    <location>
        <begin position="495"/>
        <end position="518"/>
    </location>
</feature>
<dbReference type="Proteomes" id="UP000000214">
    <property type="component" value="Chromosome"/>
</dbReference>
<dbReference type="AlphaFoldDB" id="K7RSZ9"/>
<keyword evidence="10 12" id="KW-0472">Membrane</keyword>
<keyword evidence="6 12" id="KW-0812">Transmembrane</keyword>
<comment type="catalytic activity">
    <reaction evidence="1">
        <text>ATP + protein L-histidine = ADP + protein N-phospho-L-histidine.</text>
        <dbReference type="EC" id="2.7.13.3"/>
    </reaction>
</comment>
<dbReference type="CDD" id="cd00082">
    <property type="entry name" value="HisKA"/>
    <property type="match status" value="1"/>
</dbReference>
<evidence type="ECO:0000256" key="6">
    <source>
        <dbReference type="ARBA" id="ARBA00022692"/>
    </source>
</evidence>
<evidence type="ECO:0000256" key="4">
    <source>
        <dbReference type="ARBA" id="ARBA00022553"/>
    </source>
</evidence>
<dbReference type="Gene3D" id="1.10.287.130">
    <property type="match status" value="1"/>
</dbReference>
<dbReference type="GO" id="GO:0000155">
    <property type="term" value="F:phosphorelay sensor kinase activity"/>
    <property type="evidence" value="ECO:0007669"/>
    <property type="project" value="InterPro"/>
</dbReference>
<dbReference type="Pfam" id="PF02518">
    <property type="entry name" value="HATPase_c"/>
    <property type="match status" value="1"/>
</dbReference>
<feature type="domain" description="Histidine kinase" evidence="13">
    <location>
        <begin position="298"/>
        <end position="526"/>
    </location>
</feature>
<dbReference type="PANTHER" id="PTHR45436:SF5">
    <property type="entry name" value="SENSOR HISTIDINE KINASE TRCS"/>
    <property type="match status" value="1"/>
</dbReference>
<dbReference type="SUPFAM" id="SSF55874">
    <property type="entry name" value="ATPase domain of HSP90 chaperone/DNA topoisomerase II/histidine kinase"/>
    <property type="match status" value="1"/>
</dbReference>
<dbReference type="InterPro" id="IPR003660">
    <property type="entry name" value="HAMP_dom"/>
</dbReference>
<feature type="region of interest" description="Disordered" evidence="11">
    <location>
        <begin position="78"/>
        <end position="98"/>
    </location>
</feature>
<dbReference type="PANTHER" id="PTHR45436">
    <property type="entry name" value="SENSOR HISTIDINE KINASE YKOH"/>
    <property type="match status" value="1"/>
</dbReference>
<comment type="subcellular location">
    <subcellularLocation>
        <location evidence="2">Cell membrane</location>
    </subcellularLocation>
</comment>
<dbReference type="InterPro" id="IPR036097">
    <property type="entry name" value="HisK_dim/P_sf"/>
</dbReference>
<sequence>MIARDPRSNTGTARDPRSNTGTARGSWLDHPTGAGTLGRRLLARVVAIVIVVAIALAGATTLGTRHILSSQLDRQLDTASARQATHPGTGTCASIPGRGPAPGSDVLGNLLSSIFVARCANGQVSASMVAEGEVNSTVTTTYPEALGELLAVPADGHRRDVDLTGLGAYRVLSQVRDGTVYVVALPMESVNHAVNALLVLEAGLTVLALTTAGVVCRRVIVTSIKPLNRLAATANQVSELDLDSGEVHLPVRVPPTLSDPATEVGQVGYAFNHMLNNVEGALDARQRSETKVRQFVADASHELRNPLASIRGYAELTHRAAHDTPEPVRHAIDRIEAQATRMSSLVEDMLLLARLDNDQTFDLVPTDLVELVLNAVSDSRAAGTDHTWTLDLPDDPVTVAADPDRLTQVITNVLSNARKHTPPGTLVATSVSIADGLATVRIADTGPGIPESVRDTVFERFARADTARTASKEGSTGLGLSIVAAVMEAHQGSVHLDSRPVGPGSEPAGDQPGQHGTTVVLTLPLA</sequence>
<feature type="domain" description="HAMP" evidence="14">
    <location>
        <begin position="221"/>
        <end position="283"/>
    </location>
</feature>
<name>K7RSZ9_ACIA4</name>
<feature type="compositionally biased region" description="Polar residues" evidence="11">
    <location>
        <begin position="8"/>
        <end position="23"/>
    </location>
</feature>
<feature type="transmembrane region" description="Helical" evidence="12">
    <location>
        <begin position="41"/>
        <end position="62"/>
    </location>
</feature>
<dbReference type="KEGG" id="pbo:PACID_01570"/>
<dbReference type="InterPro" id="IPR005467">
    <property type="entry name" value="His_kinase_dom"/>
</dbReference>
<dbReference type="CDD" id="cd00075">
    <property type="entry name" value="HATPase"/>
    <property type="match status" value="1"/>
</dbReference>
<feature type="region of interest" description="Disordered" evidence="11">
    <location>
        <begin position="1"/>
        <end position="30"/>
    </location>
</feature>
<dbReference type="SMART" id="SM00388">
    <property type="entry name" value="HisKA"/>
    <property type="match status" value="1"/>
</dbReference>
<keyword evidence="5 15" id="KW-0808">Transferase</keyword>
<dbReference type="SMART" id="SM00387">
    <property type="entry name" value="HATPase_c"/>
    <property type="match status" value="1"/>
</dbReference>
<gene>
    <name evidence="15" type="ordered locus">PACID_01570</name>
</gene>
<evidence type="ECO:0000256" key="2">
    <source>
        <dbReference type="ARBA" id="ARBA00004236"/>
    </source>
</evidence>
<dbReference type="PROSITE" id="PS50109">
    <property type="entry name" value="HIS_KIN"/>
    <property type="match status" value="1"/>
</dbReference>
<dbReference type="Pfam" id="PF00512">
    <property type="entry name" value="HisKA"/>
    <property type="match status" value="1"/>
</dbReference>
<dbReference type="InterPro" id="IPR036890">
    <property type="entry name" value="HATPase_C_sf"/>
</dbReference>
<dbReference type="Gene3D" id="6.10.340.10">
    <property type="match status" value="1"/>
</dbReference>
<organism evidence="15 16">
    <name type="scientific">Acidipropionibacterium acidipropionici (strain ATCC 4875 / DSM 20272 / JCM 6432 / NBRC 12425 / NCIMB 8070 / 4)</name>
    <name type="common">Propionibacterium acidipropionici</name>
    <dbReference type="NCBI Taxonomy" id="1171373"/>
    <lineage>
        <taxon>Bacteria</taxon>
        <taxon>Bacillati</taxon>
        <taxon>Actinomycetota</taxon>
        <taxon>Actinomycetes</taxon>
        <taxon>Propionibacteriales</taxon>
        <taxon>Propionibacteriaceae</taxon>
        <taxon>Acidipropionibacterium</taxon>
    </lineage>
</organism>
<dbReference type="PROSITE" id="PS50885">
    <property type="entry name" value="HAMP"/>
    <property type="match status" value="1"/>
</dbReference>
<keyword evidence="8 12" id="KW-1133">Transmembrane helix</keyword>
<dbReference type="EC" id="2.7.13.3" evidence="3"/>
<evidence type="ECO:0000256" key="9">
    <source>
        <dbReference type="ARBA" id="ARBA00023012"/>
    </source>
</evidence>
<evidence type="ECO:0000259" key="13">
    <source>
        <dbReference type="PROSITE" id="PS50109"/>
    </source>
</evidence>
<dbReference type="PRINTS" id="PR00344">
    <property type="entry name" value="BCTRLSENSOR"/>
</dbReference>
<evidence type="ECO:0000256" key="8">
    <source>
        <dbReference type="ARBA" id="ARBA00022989"/>
    </source>
</evidence>
<evidence type="ECO:0000256" key="5">
    <source>
        <dbReference type="ARBA" id="ARBA00022679"/>
    </source>
</evidence>
<keyword evidence="7" id="KW-0418">Kinase</keyword>
<dbReference type="SMART" id="SM00304">
    <property type="entry name" value="HAMP"/>
    <property type="match status" value="1"/>
</dbReference>
<dbReference type="InterPro" id="IPR004358">
    <property type="entry name" value="Sig_transdc_His_kin-like_C"/>
</dbReference>
<feature type="compositionally biased region" description="Polar residues" evidence="11">
    <location>
        <begin position="78"/>
        <end position="92"/>
    </location>
</feature>
<dbReference type="Gene3D" id="3.30.565.10">
    <property type="entry name" value="Histidine kinase-like ATPase, C-terminal domain"/>
    <property type="match status" value="1"/>
</dbReference>
<dbReference type="EMBL" id="CP003493">
    <property type="protein sequence ID" value="AFV88008.1"/>
    <property type="molecule type" value="Genomic_DNA"/>
</dbReference>
<dbReference type="eggNOG" id="COG5002">
    <property type="taxonomic scope" value="Bacteria"/>
</dbReference>
<dbReference type="Pfam" id="PF00672">
    <property type="entry name" value="HAMP"/>
    <property type="match status" value="1"/>
</dbReference>
<evidence type="ECO:0000256" key="7">
    <source>
        <dbReference type="ARBA" id="ARBA00022777"/>
    </source>
</evidence>
<accession>K7RSZ9</accession>
<dbReference type="STRING" id="1171373.PACID_01570"/>
<dbReference type="InterPro" id="IPR003594">
    <property type="entry name" value="HATPase_dom"/>
</dbReference>
<evidence type="ECO:0000256" key="11">
    <source>
        <dbReference type="SAM" id="MobiDB-lite"/>
    </source>
</evidence>
<dbReference type="GO" id="GO:0005886">
    <property type="term" value="C:plasma membrane"/>
    <property type="evidence" value="ECO:0007669"/>
    <property type="project" value="UniProtKB-SubCell"/>
</dbReference>
<dbReference type="SUPFAM" id="SSF47384">
    <property type="entry name" value="Homodimeric domain of signal transducing histidine kinase"/>
    <property type="match status" value="1"/>
</dbReference>
<keyword evidence="4" id="KW-0597">Phosphoprotein</keyword>
<dbReference type="FunFam" id="1.10.287.130:FF:000001">
    <property type="entry name" value="Two-component sensor histidine kinase"/>
    <property type="match status" value="1"/>
</dbReference>
<evidence type="ECO:0000256" key="10">
    <source>
        <dbReference type="ARBA" id="ARBA00023136"/>
    </source>
</evidence>
<protein>
    <recommendedName>
        <fullName evidence="3">histidine kinase</fullName>
        <ecNumber evidence="3">2.7.13.3</ecNumber>
    </recommendedName>
</protein>